<gene>
    <name evidence="10" type="primary">LOC107690737</name>
</gene>
<evidence type="ECO:0000256" key="5">
    <source>
        <dbReference type="ARBA" id="ARBA00023180"/>
    </source>
</evidence>
<dbReference type="GO" id="GO:0046872">
    <property type="term" value="F:metal ion binding"/>
    <property type="evidence" value="ECO:0007669"/>
    <property type="project" value="UniProtKB-KW"/>
</dbReference>
<dbReference type="InterPro" id="IPR051360">
    <property type="entry name" value="Neuronal_Pentraxin_Related"/>
</dbReference>
<comment type="cofactor">
    <cofactor evidence="1">
        <name>Ca(2+)</name>
        <dbReference type="ChEBI" id="CHEBI:29108"/>
    </cofactor>
</comment>
<dbReference type="SMART" id="SM00159">
    <property type="entry name" value="PTX"/>
    <property type="match status" value="1"/>
</dbReference>
<evidence type="ECO:0000256" key="8">
    <source>
        <dbReference type="SAM" id="MobiDB-lite"/>
    </source>
</evidence>
<proteinExistence type="predicted"/>
<evidence type="ECO:0000313" key="10">
    <source>
        <dbReference type="Ensembl" id="ENSSANP00000055476.1"/>
    </source>
</evidence>
<dbReference type="Proteomes" id="UP000472260">
    <property type="component" value="Unassembled WGS sequence"/>
</dbReference>
<keyword evidence="7" id="KW-0175">Coiled coil</keyword>
<dbReference type="PANTHER" id="PTHR19277:SF162">
    <property type="entry name" value="NEURONAL PENTRAXIN RECEPTOR"/>
    <property type="match status" value="1"/>
</dbReference>
<dbReference type="Ensembl" id="ENSSANT00000059032.1">
    <property type="protein sequence ID" value="ENSSANP00000055476.1"/>
    <property type="gene ID" value="ENSSANG00000027780.1"/>
</dbReference>
<evidence type="ECO:0000259" key="9">
    <source>
        <dbReference type="PROSITE" id="PS51828"/>
    </source>
</evidence>
<dbReference type="AlphaFoldDB" id="A0A671PH82"/>
<name>A0A671PH82_9TELE</name>
<evidence type="ECO:0000313" key="11">
    <source>
        <dbReference type="Proteomes" id="UP000472260"/>
    </source>
</evidence>
<evidence type="ECO:0000256" key="1">
    <source>
        <dbReference type="ARBA" id="ARBA00001913"/>
    </source>
</evidence>
<keyword evidence="3" id="KW-0106">Calcium</keyword>
<dbReference type="InterPro" id="IPR013320">
    <property type="entry name" value="ConA-like_dom_sf"/>
</dbReference>
<dbReference type="Gene3D" id="2.60.120.200">
    <property type="match status" value="1"/>
</dbReference>
<feature type="disulfide bond" evidence="6">
    <location>
        <begin position="345"/>
        <end position="404"/>
    </location>
</feature>
<dbReference type="SUPFAM" id="SSF49899">
    <property type="entry name" value="Concanavalin A-like lectins/glucanases"/>
    <property type="match status" value="1"/>
</dbReference>
<feature type="region of interest" description="Disordered" evidence="8">
    <location>
        <begin position="67"/>
        <end position="90"/>
    </location>
</feature>
<keyword evidence="4 6" id="KW-1015">Disulfide bond</keyword>
<dbReference type="Pfam" id="PF00354">
    <property type="entry name" value="Pentaxin"/>
    <property type="match status" value="1"/>
</dbReference>
<dbReference type="PANTHER" id="PTHR19277">
    <property type="entry name" value="PENTRAXIN"/>
    <property type="match status" value="1"/>
</dbReference>
<evidence type="ECO:0000256" key="3">
    <source>
        <dbReference type="ARBA" id="ARBA00022837"/>
    </source>
</evidence>
<feature type="coiled-coil region" evidence="7">
    <location>
        <begin position="219"/>
        <end position="289"/>
    </location>
</feature>
<keyword evidence="5" id="KW-0325">Glycoprotein</keyword>
<dbReference type="PROSITE" id="PS51828">
    <property type="entry name" value="PTX_2"/>
    <property type="match status" value="1"/>
</dbReference>
<protein>
    <submittedName>
        <fullName evidence="10">Neuronal pentraxin-2-like</fullName>
    </submittedName>
</protein>
<dbReference type="InterPro" id="IPR001759">
    <property type="entry name" value="PTX_dom"/>
</dbReference>
<keyword evidence="2" id="KW-0479">Metal-binding</keyword>
<accession>A0A671PH82</accession>
<evidence type="ECO:0000256" key="7">
    <source>
        <dbReference type="SAM" id="Coils"/>
    </source>
</evidence>
<sequence length="524" mass="57400">MKFIVVILAAGMVAFIGAVICIIAAVHSGSPPASAAAAQPLADNHSLSPGTTGKAFSTGSVARAGPLDALHGTDATSRERGGPEAPTFYGLTGLGTGGSAQQVTYSRLICTPVPAGECNPKNLQQQADDQSLYAGEDWGSLRTTAEELRQTVLQQKDEILTDQRTIRALTGQLSECESGLKGRKVPERSAGLGDARKENKEQVMMRDDAGSSMRTTHVMEELVHAITQMKDRIEKLEVRKARDLINAVFNEVVENIRVEDLEGELKRKIKLLEEERKALRKETQKHQEHIEYGLDTVHQRISSLEKGLSENKFPEGYRLSFPVRSSSMYAIVKQEIPALPALTACMWIKPAKSILGTAVSYAVSDQSHEFVLQQLVHGPIELIINNEVAPLSLNLTMGRWQHMCVSWNRRAGSWHAYLGGKLKIEGSDLATRHSIRPGGTLILGQEQSSMGGLRFEASRSMVGELSDFNIWDRPLSHTELSALAHCSTGMLGNVVPWTSREVEVFRGVTKQLADHCEHRTGARQ</sequence>
<evidence type="ECO:0000256" key="2">
    <source>
        <dbReference type="ARBA" id="ARBA00022723"/>
    </source>
</evidence>
<reference evidence="10" key="2">
    <citation type="submission" date="2025-09" db="UniProtKB">
        <authorList>
            <consortium name="Ensembl"/>
        </authorList>
    </citation>
    <scope>IDENTIFICATION</scope>
</reference>
<keyword evidence="11" id="KW-1185">Reference proteome</keyword>
<evidence type="ECO:0000256" key="6">
    <source>
        <dbReference type="PROSITE-ProRule" id="PRU01172"/>
    </source>
</evidence>
<evidence type="ECO:0000256" key="4">
    <source>
        <dbReference type="ARBA" id="ARBA00023157"/>
    </source>
</evidence>
<feature type="domain" description="Pentraxin (PTX)" evidence="9">
    <location>
        <begin position="315"/>
        <end position="516"/>
    </location>
</feature>
<organism evidence="10 11">
    <name type="scientific">Sinocyclocheilus anshuiensis</name>
    <dbReference type="NCBI Taxonomy" id="1608454"/>
    <lineage>
        <taxon>Eukaryota</taxon>
        <taxon>Metazoa</taxon>
        <taxon>Chordata</taxon>
        <taxon>Craniata</taxon>
        <taxon>Vertebrata</taxon>
        <taxon>Euteleostomi</taxon>
        <taxon>Actinopterygii</taxon>
        <taxon>Neopterygii</taxon>
        <taxon>Teleostei</taxon>
        <taxon>Ostariophysi</taxon>
        <taxon>Cypriniformes</taxon>
        <taxon>Cyprinidae</taxon>
        <taxon>Cyprininae</taxon>
        <taxon>Sinocyclocheilus</taxon>
    </lineage>
</organism>
<dbReference type="PRINTS" id="PR00895">
    <property type="entry name" value="PENTAXIN"/>
</dbReference>
<reference evidence="10" key="1">
    <citation type="submission" date="2025-08" db="UniProtKB">
        <authorList>
            <consortium name="Ensembl"/>
        </authorList>
    </citation>
    <scope>IDENTIFICATION</scope>
</reference>